<dbReference type="RefSeq" id="WP_183165007.1">
    <property type="nucleotide sequence ID" value="NZ_JACHXI010000001.1"/>
</dbReference>
<accession>A0A839SYU2</accession>
<dbReference type="Pfam" id="PF04402">
    <property type="entry name" value="SIMPL"/>
    <property type="match status" value="1"/>
</dbReference>
<dbReference type="AlphaFoldDB" id="A0A839SYU2"/>
<proteinExistence type="predicted"/>
<keyword evidence="3" id="KW-1185">Reference proteome</keyword>
<evidence type="ECO:0000313" key="2">
    <source>
        <dbReference type="EMBL" id="MBB3102048.1"/>
    </source>
</evidence>
<dbReference type="PANTHER" id="PTHR34387">
    <property type="entry name" value="SLR1258 PROTEIN"/>
    <property type="match status" value="1"/>
</dbReference>
<keyword evidence="1" id="KW-0732">Signal</keyword>
<protein>
    <submittedName>
        <fullName evidence="2">Putative secreted protein</fullName>
    </submittedName>
</protein>
<evidence type="ECO:0000256" key="1">
    <source>
        <dbReference type="SAM" id="SignalP"/>
    </source>
</evidence>
<dbReference type="Gene3D" id="3.30.70.2970">
    <property type="entry name" value="Protein of unknown function (DUF541), domain 2"/>
    <property type="match status" value="1"/>
</dbReference>
<dbReference type="Proteomes" id="UP000549250">
    <property type="component" value="Unassembled WGS sequence"/>
</dbReference>
<gene>
    <name evidence="2" type="ORF">FHR87_000408</name>
</gene>
<sequence>MSVPKIASLSLALATSTLLCYPAFAEQNYNQVSLRTEVDSEVVRDRMHVTLYTEEQSSDPAKLAATITQTLNKAIQQARQAKGVEISTGSRSSRPVYEKDSKEISAWREHAEIRLESSDFSTLSSLTGELMKTLKMSGMYFSVSNALRKQNEDAMLKDAVTAFKARAQVVTEALGASSYKLISLNLNNGSGYQPIMRSMAMKADMHTAAAPIPEIEAGTQQITVSADGTIEVQLP</sequence>
<name>A0A839SYU2_AZOMA</name>
<feature type="signal peptide" evidence="1">
    <location>
        <begin position="1"/>
        <end position="25"/>
    </location>
</feature>
<feature type="chain" id="PRO_5032635691" evidence="1">
    <location>
        <begin position="26"/>
        <end position="235"/>
    </location>
</feature>
<comment type="caution">
    <text evidence="2">The sequence shown here is derived from an EMBL/GenBank/DDBJ whole genome shotgun (WGS) entry which is preliminary data.</text>
</comment>
<dbReference type="InterPro" id="IPR007497">
    <property type="entry name" value="SIMPL/DUF541"/>
</dbReference>
<evidence type="ECO:0000313" key="3">
    <source>
        <dbReference type="Proteomes" id="UP000549250"/>
    </source>
</evidence>
<dbReference type="GO" id="GO:0006974">
    <property type="term" value="P:DNA damage response"/>
    <property type="evidence" value="ECO:0007669"/>
    <property type="project" value="TreeGrafter"/>
</dbReference>
<dbReference type="EMBL" id="JACHXI010000001">
    <property type="protein sequence ID" value="MBB3102048.1"/>
    <property type="molecule type" value="Genomic_DNA"/>
</dbReference>
<organism evidence="2 3">
    <name type="scientific">Azomonas macrocytogenes</name>
    <name type="common">Azotobacter macrocytogenes</name>
    <dbReference type="NCBI Taxonomy" id="69962"/>
    <lineage>
        <taxon>Bacteria</taxon>
        <taxon>Pseudomonadati</taxon>
        <taxon>Pseudomonadota</taxon>
        <taxon>Gammaproteobacteria</taxon>
        <taxon>Pseudomonadales</taxon>
        <taxon>Pseudomonadaceae</taxon>
        <taxon>Azomonas</taxon>
    </lineage>
</organism>
<dbReference type="PANTHER" id="PTHR34387:SF1">
    <property type="entry name" value="PERIPLASMIC IMMUNOGENIC PROTEIN"/>
    <property type="match status" value="1"/>
</dbReference>
<reference evidence="2 3" key="1">
    <citation type="submission" date="2020-08" db="EMBL/GenBank/DDBJ databases">
        <title>Genomic Encyclopedia of Type Strains, Phase III (KMG-III): the genomes of soil and plant-associated and newly described type strains.</title>
        <authorList>
            <person name="Whitman W."/>
        </authorList>
    </citation>
    <scope>NUCLEOTIDE SEQUENCE [LARGE SCALE GENOMIC DNA]</scope>
    <source>
        <strain evidence="2 3">CECT 4462</strain>
    </source>
</reference>
<dbReference type="InterPro" id="IPR052022">
    <property type="entry name" value="26kDa_periplasmic_antigen"/>
</dbReference>
<dbReference type="Gene3D" id="3.30.110.170">
    <property type="entry name" value="Protein of unknown function (DUF541), domain 1"/>
    <property type="match status" value="1"/>
</dbReference>